<dbReference type="InterPro" id="IPR006668">
    <property type="entry name" value="Mg_transptr_MgtE_intracell_dom"/>
</dbReference>
<reference evidence="2 3" key="1">
    <citation type="submission" date="2019-11" db="EMBL/GenBank/DDBJ databases">
        <title>Pseudooceanicola pacifica sp. nov., isolated from deep-sea sediment of the Pacific Ocean.</title>
        <authorList>
            <person name="Lyu L."/>
        </authorList>
    </citation>
    <scope>NUCLEOTIDE SEQUENCE [LARGE SCALE GENOMIC DNA]</scope>
    <source>
        <strain evidence="2 3">216_PA32_1</strain>
    </source>
</reference>
<name>A0A844VYZ9_9RHOB</name>
<evidence type="ECO:0000313" key="2">
    <source>
        <dbReference type="EMBL" id="MWB76617.1"/>
    </source>
</evidence>
<feature type="domain" description="Magnesium transporter MgtE intracellular" evidence="1">
    <location>
        <begin position="137"/>
        <end position="184"/>
    </location>
</feature>
<protein>
    <recommendedName>
        <fullName evidence="1">Magnesium transporter MgtE intracellular domain-containing protein</fullName>
    </recommendedName>
</protein>
<dbReference type="SUPFAM" id="SSF158791">
    <property type="entry name" value="MgtE N-terminal domain-like"/>
    <property type="match status" value="1"/>
</dbReference>
<sequence>MFAGRRNDRPGGRPKRLRGTLNIVALLFVGSALLRLLGEAGAVLAAQDGIMPVAPASDEVCHSDEATNRLVAAIQKRTAELDAREKAIAERQVFLSEADQQIEAKLAELEAAEASLRKVLSVAQDGAEQDIARLTAVYASMKPKSAAALFQEMEPNFAAGFLTRMPPESAAEILSLLDPGTAHAISVVIAGRNADFRGGTGSDTGN</sequence>
<dbReference type="AlphaFoldDB" id="A0A844VYZ9"/>
<dbReference type="Proteomes" id="UP000443843">
    <property type="component" value="Unassembled WGS sequence"/>
</dbReference>
<keyword evidence="3" id="KW-1185">Reference proteome</keyword>
<proteinExistence type="predicted"/>
<evidence type="ECO:0000313" key="3">
    <source>
        <dbReference type="Proteomes" id="UP000443843"/>
    </source>
</evidence>
<dbReference type="Pfam" id="PF03448">
    <property type="entry name" value="MgtE_N"/>
    <property type="match status" value="1"/>
</dbReference>
<dbReference type="Gene3D" id="1.10.220.30">
    <property type="match status" value="1"/>
</dbReference>
<organism evidence="2 3">
    <name type="scientific">Pseudooceanicola pacificus</name>
    <dbReference type="NCBI Taxonomy" id="2676438"/>
    <lineage>
        <taxon>Bacteria</taxon>
        <taxon>Pseudomonadati</taxon>
        <taxon>Pseudomonadota</taxon>
        <taxon>Alphaproteobacteria</taxon>
        <taxon>Rhodobacterales</taxon>
        <taxon>Paracoccaceae</taxon>
        <taxon>Pseudooceanicola</taxon>
    </lineage>
</organism>
<dbReference type="RefSeq" id="WP_160380757.1">
    <property type="nucleotide sequence ID" value="NZ_WNXQ01000001.1"/>
</dbReference>
<gene>
    <name evidence="2" type="ORF">GLS40_01115</name>
</gene>
<accession>A0A844VYZ9</accession>
<comment type="caution">
    <text evidence="2">The sequence shown here is derived from an EMBL/GenBank/DDBJ whole genome shotgun (WGS) entry which is preliminary data.</text>
</comment>
<evidence type="ECO:0000259" key="1">
    <source>
        <dbReference type="Pfam" id="PF03448"/>
    </source>
</evidence>
<dbReference type="EMBL" id="WNXQ01000001">
    <property type="protein sequence ID" value="MWB76617.1"/>
    <property type="molecule type" value="Genomic_DNA"/>
</dbReference>